<dbReference type="PANTHER" id="PTHR38477">
    <property type="entry name" value="HYPOTHETICAL EXPORTED PROTEIN"/>
    <property type="match status" value="1"/>
</dbReference>
<accession>A0A4R7F093</accession>
<name>A0A4R7F093_9FLAO</name>
<gene>
    <name evidence="1" type="ORF">C8P70_10924</name>
</gene>
<dbReference type="InterPro" id="IPR032676">
    <property type="entry name" value="YkuD_2"/>
</dbReference>
<dbReference type="EMBL" id="SOAG01000009">
    <property type="protein sequence ID" value="TDS60168.1"/>
    <property type="molecule type" value="Genomic_DNA"/>
</dbReference>
<dbReference type="PANTHER" id="PTHR38477:SF1">
    <property type="entry name" value="MUREIN L,D-TRANSPEPTIDASE CATALYTIC DOMAIN FAMILY PROTEIN"/>
    <property type="match status" value="1"/>
</dbReference>
<proteinExistence type="predicted"/>
<dbReference type="Pfam" id="PF13645">
    <property type="entry name" value="YkuD_2"/>
    <property type="match status" value="1"/>
</dbReference>
<dbReference type="OrthoDB" id="9815195at2"/>
<dbReference type="AlphaFoldDB" id="A0A4R7F093"/>
<dbReference type="Proteomes" id="UP000295215">
    <property type="component" value="Unassembled WGS sequence"/>
</dbReference>
<organism evidence="1 2">
    <name type="scientific">Myroides indicus</name>
    <dbReference type="NCBI Taxonomy" id="1323422"/>
    <lineage>
        <taxon>Bacteria</taxon>
        <taxon>Pseudomonadati</taxon>
        <taxon>Bacteroidota</taxon>
        <taxon>Flavobacteriia</taxon>
        <taxon>Flavobacteriales</taxon>
        <taxon>Flavobacteriaceae</taxon>
        <taxon>Myroides</taxon>
    </lineage>
</organism>
<evidence type="ECO:0000313" key="2">
    <source>
        <dbReference type="Proteomes" id="UP000295215"/>
    </source>
</evidence>
<evidence type="ECO:0000313" key="1">
    <source>
        <dbReference type="EMBL" id="TDS60168.1"/>
    </source>
</evidence>
<reference evidence="1 2" key="1">
    <citation type="submission" date="2019-03" db="EMBL/GenBank/DDBJ databases">
        <title>Genomic Encyclopedia of Archaeal and Bacterial Type Strains, Phase II (KMG-II): from individual species to whole genera.</title>
        <authorList>
            <person name="Goeker M."/>
        </authorList>
    </citation>
    <scope>NUCLEOTIDE SEQUENCE [LARGE SCALE GENOMIC DNA]</scope>
    <source>
        <strain evidence="1 2">DSM 28213</strain>
    </source>
</reference>
<protein>
    <submittedName>
        <fullName evidence="1">L,D-transpeptidase-like protein</fullName>
    </submittedName>
</protein>
<sequence length="246" mass="27406">MNYRLLSLGALSLALLTTHVEGSSLRKEKVEHDAVLYDNAEDVKEESFESRALSLYESLALNNFEAPSEDVFAKALKGYLKLKDEGEIKNEKLTIVDFSLSSAMPRLWVIDMVKQEVLLQSLVSHGRNTGDEFATVFSDKVDSHMSSLGFYKTGETYQGINGFSMRLDGLEAGINSNARKRAIVIHGADYASLKLVKAQGRLGRSYGCPAVPVEVNKKLIELIKDESCLFIYHPSKDYLSKSHYLS</sequence>
<dbReference type="RefSeq" id="WP_133712243.1">
    <property type="nucleotide sequence ID" value="NZ_SOAG01000009.1"/>
</dbReference>
<comment type="caution">
    <text evidence="1">The sequence shown here is derived from an EMBL/GenBank/DDBJ whole genome shotgun (WGS) entry which is preliminary data.</text>
</comment>
<keyword evidence="2" id="KW-1185">Reference proteome</keyword>